<dbReference type="GO" id="GO:0000049">
    <property type="term" value="F:tRNA binding"/>
    <property type="evidence" value="ECO:0007669"/>
    <property type="project" value="InterPro"/>
</dbReference>
<evidence type="ECO:0000256" key="4">
    <source>
        <dbReference type="ARBA" id="ARBA00022490"/>
    </source>
</evidence>
<evidence type="ECO:0000256" key="10">
    <source>
        <dbReference type="ARBA" id="ARBA00032665"/>
    </source>
</evidence>
<dbReference type="PROSITE" id="PS00178">
    <property type="entry name" value="AA_TRNA_LIGASE_I"/>
    <property type="match status" value="1"/>
</dbReference>
<evidence type="ECO:0000313" key="16">
    <source>
        <dbReference type="Proteomes" id="UP000492821"/>
    </source>
</evidence>
<dbReference type="GO" id="GO:0004822">
    <property type="term" value="F:isoleucine-tRNA ligase activity"/>
    <property type="evidence" value="ECO:0007669"/>
    <property type="project" value="UniProtKB-EC"/>
</dbReference>
<evidence type="ECO:0000256" key="11">
    <source>
        <dbReference type="ARBA" id="ARBA00048359"/>
    </source>
</evidence>
<keyword evidence="4" id="KW-0963">Cytoplasm</keyword>
<dbReference type="WBParaSite" id="Pan_g5883.t1">
    <property type="protein sequence ID" value="Pan_g5883.t1"/>
    <property type="gene ID" value="Pan_g5883"/>
</dbReference>
<evidence type="ECO:0000256" key="2">
    <source>
        <dbReference type="ARBA" id="ARBA00005594"/>
    </source>
</evidence>
<feature type="domain" description="Aminoacyl-tRNA synthetase class Ia" evidence="14">
    <location>
        <begin position="20"/>
        <end position="639"/>
    </location>
</feature>
<feature type="domain" description="Methionyl/Valyl/Leucyl/Isoleucyl-tRNA synthetase anticodon-binding" evidence="15">
    <location>
        <begin position="692"/>
        <end position="848"/>
    </location>
</feature>
<dbReference type="GO" id="GO:0002161">
    <property type="term" value="F:aminoacyl-tRNA deacylase activity"/>
    <property type="evidence" value="ECO:0007669"/>
    <property type="project" value="InterPro"/>
</dbReference>
<dbReference type="InterPro" id="IPR023586">
    <property type="entry name" value="Ile-tRNA-ligase_type2"/>
</dbReference>
<dbReference type="SUPFAM" id="SSF47323">
    <property type="entry name" value="Anticodon-binding domain of a subclass of class I aminoacyl-tRNA synthetases"/>
    <property type="match status" value="1"/>
</dbReference>
<keyword evidence="16" id="KW-1185">Reference proteome</keyword>
<dbReference type="NCBIfam" id="TIGR00392">
    <property type="entry name" value="ileS"/>
    <property type="match status" value="1"/>
</dbReference>
<evidence type="ECO:0000256" key="13">
    <source>
        <dbReference type="RuleBase" id="RU363035"/>
    </source>
</evidence>
<evidence type="ECO:0000256" key="8">
    <source>
        <dbReference type="ARBA" id="ARBA00022917"/>
    </source>
</evidence>
<dbReference type="GO" id="GO:0005524">
    <property type="term" value="F:ATP binding"/>
    <property type="evidence" value="ECO:0007669"/>
    <property type="project" value="UniProtKB-KW"/>
</dbReference>
<evidence type="ECO:0000313" key="17">
    <source>
        <dbReference type="WBParaSite" id="Pan_g5883.t1"/>
    </source>
</evidence>
<dbReference type="InterPro" id="IPR002300">
    <property type="entry name" value="aa-tRNA-synth_Ia"/>
</dbReference>
<evidence type="ECO:0000256" key="12">
    <source>
        <dbReference type="ARBA" id="ARBA00069879"/>
    </source>
</evidence>
<evidence type="ECO:0000256" key="3">
    <source>
        <dbReference type="ARBA" id="ARBA00013165"/>
    </source>
</evidence>
<dbReference type="HAMAP" id="MF_02003">
    <property type="entry name" value="Ile_tRNA_synth_type2"/>
    <property type="match status" value="1"/>
</dbReference>
<dbReference type="CDD" id="cd07961">
    <property type="entry name" value="Anticodon_Ia_Ile_ABEc"/>
    <property type="match status" value="1"/>
</dbReference>
<sequence>MPRQYVYPDDVKLPLIEEEVLEEWTRNDTFKKSLKLSEGRPHYTFYDGPPFATGLPHYGHILAGTIKDVVTRYAHQTGHHVERRFGWDTHGLPVEFEVDKTLGIKGPADVHKMGIANYNKECRAIVMRYATEWRITIERLGRWIDFDNDYKTLYPTFMESVWWVFSELVKKDLVYRGVKVMPFSTGCSTPLSNFEAGQNYKDVADPAAFVAFQLVENPNRRLVAWTTTPWTLPSNLALCVHPDLDYVAVKEPGSDVELVVLESAAKSLFKKGTKITTVEKFKGSTLKDKKYIPLFDYFKSQDVGQFYRVLNGTFVTTDQGTGVVHQAPYFGEIDYTTCLENGVITKNMKVVCPVDEKGLFTSEVTDYEGQYVKDADKKILKDLKDRGLLVKQEQVNHSYPYCWRSDTPLLYKAVPSWFINVQSFVPQLLKNNEQTFWVPSFVKDKRFANWLRDARDWAVSRNRFWGTPINLWVSEDFEEIVCPGSIAELEELTGEKITDLHRESIDHLTIPSRKGKGTLKRVSEVFDCWFESGSMPYASQHYPFEDRVKFEENFPADFIAEGIDQTRGWFYTLLVLSTALFDKPPFKNLICNGLILAGDGAKMSKSKKNYPDPLEVVGKHGADALRLYLINSPAVRGDNLKFSEDGVKEVVKTVFLPWYNAYRFFLQGVRLYEDEHQTDFVINVDGIENTMDKWILSFTNSLVKFVRAEMNQYHLYAVVAPLMKYFEALTNAYIRLNRKRLTRKAVPGDDKGQADRKAGLSTLGHVLVIITRLMAPFTPFFCEFLWKNLKLVSETADESIHFAMIPEVETDLIDTDVERRVSAMRSVIDIVRVLREHKSITARYPLHEVVVVNRSQQFLDDVASLEEYIRLESNVKKVTVSSDKEKYGVLLKADPDFKLIGKRLGGNSKVVGAYLRNKVTQAELEEVLDKGTVNIEGHDVTAEEVRVVYTVDPARLTQKGHWEPKADSQSVVLLNTEVDDDLLKEGLAREIVARVQGLRKDAGMFPLTPATAYVTFVTPNSTLAEVLNSNLQSVESLTNTKLVLGLPEGAKVKHSNKSNVKEDELELAFLEV</sequence>
<dbReference type="CDD" id="cd00818">
    <property type="entry name" value="IleRS_core"/>
    <property type="match status" value="1"/>
</dbReference>
<dbReference type="EC" id="6.1.1.5" evidence="3"/>
<dbReference type="GO" id="GO:0006428">
    <property type="term" value="P:isoleucyl-tRNA aminoacylation"/>
    <property type="evidence" value="ECO:0007669"/>
    <property type="project" value="InterPro"/>
</dbReference>
<comment type="similarity">
    <text evidence="2 13">Belongs to the class-I aminoacyl-tRNA synthetase family.</text>
</comment>
<reference evidence="17" key="2">
    <citation type="submission" date="2020-10" db="UniProtKB">
        <authorList>
            <consortium name="WormBaseParasite"/>
        </authorList>
    </citation>
    <scope>IDENTIFICATION</scope>
</reference>
<keyword evidence="5 13" id="KW-0436">Ligase</keyword>
<dbReference type="InterPro" id="IPR002301">
    <property type="entry name" value="Ile-tRNA-ligase"/>
</dbReference>
<keyword evidence="9 13" id="KW-0030">Aminoacyl-tRNA synthetase</keyword>
<evidence type="ECO:0000259" key="15">
    <source>
        <dbReference type="Pfam" id="PF08264"/>
    </source>
</evidence>
<dbReference type="Gene3D" id="1.10.730.10">
    <property type="entry name" value="Isoleucyl-tRNA Synthetase, Domain 1"/>
    <property type="match status" value="1"/>
</dbReference>
<reference evidence="16" key="1">
    <citation type="journal article" date="2013" name="Genetics">
        <title>The draft genome and transcriptome of Panagrellus redivivus are shaped by the harsh demands of a free-living lifestyle.</title>
        <authorList>
            <person name="Srinivasan J."/>
            <person name="Dillman A.R."/>
            <person name="Macchietto M.G."/>
            <person name="Heikkinen L."/>
            <person name="Lakso M."/>
            <person name="Fracchia K.M."/>
            <person name="Antoshechkin I."/>
            <person name="Mortazavi A."/>
            <person name="Wong G."/>
            <person name="Sternberg P.W."/>
        </authorList>
    </citation>
    <scope>NUCLEOTIDE SEQUENCE [LARGE SCALE GENOMIC DNA]</scope>
    <source>
        <strain evidence="16">MT8872</strain>
    </source>
</reference>
<proteinExistence type="inferred from homology"/>
<keyword evidence="7 13" id="KW-0067">ATP-binding</keyword>
<dbReference type="SUPFAM" id="SSF52374">
    <property type="entry name" value="Nucleotidylyl transferase"/>
    <property type="match status" value="1"/>
</dbReference>
<evidence type="ECO:0000256" key="1">
    <source>
        <dbReference type="ARBA" id="ARBA00004496"/>
    </source>
</evidence>
<keyword evidence="8 13" id="KW-0648">Protein biosynthesis</keyword>
<dbReference type="InterPro" id="IPR009080">
    <property type="entry name" value="tRNAsynth_Ia_anticodon-bd"/>
</dbReference>
<name>A0A7E4W0U0_PANRE</name>
<dbReference type="PANTHER" id="PTHR42780:SF1">
    <property type="entry name" value="ISOLEUCINE--TRNA LIGASE, CYTOPLASMIC"/>
    <property type="match status" value="1"/>
</dbReference>
<dbReference type="InterPro" id="IPR033709">
    <property type="entry name" value="Anticodon_Ile_ABEc"/>
</dbReference>
<dbReference type="AlphaFoldDB" id="A0A7E4W0U0"/>
<evidence type="ECO:0000256" key="9">
    <source>
        <dbReference type="ARBA" id="ARBA00023146"/>
    </source>
</evidence>
<comment type="subcellular location">
    <subcellularLocation>
        <location evidence="1">Cytoplasm</location>
    </subcellularLocation>
</comment>
<dbReference type="Pfam" id="PF00133">
    <property type="entry name" value="tRNA-synt_1"/>
    <property type="match status" value="1"/>
</dbReference>
<dbReference type="PRINTS" id="PR00984">
    <property type="entry name" value="TRNASYNTHILE"/>
</dbReference>
<dbReference type="Pfam" id="PF08264">
    <property type="entry name" value="Anticodon_1"/>
    <property type="match status" value="1"/>
</dbReference>
<dbReference type="GO" id="GO:0005737">
    <property type="term" value="C:cytoplasm"/>
    <property type="evidence" value="ECO:0007669"/>
    <property type="project" value="UniProtKB-SubCell"/>
</dbReference>
<accession>A0A7E4W0U0</accession>
<evidence type="ECO:0000256" key="5">
    <source>
        <dbReference type="ARBA" id="ARBA00022598"/>
    </source>
</evidence>
<dbReference type="FunFam" id="3.40.50.620:FF:000023">
    <property type="entry name" value="Isoleucyl-tRNA synthetase,cytoplasmic"/>
    <property type="match status" value="1"/>
</dbReference>
<dbReference type="PANTHER" id="PTHR42780">
    <property type="entry name" value="SOLEUCYL-TRNA SYNTHETASE"/>
    <property type="match status" value="1"/>
</dbReference>
<evidence type="ECO:0000259" key="14">
    <source>
        <dbReference type="Pfam" id="PF00133"/>
    </source>
</evidence>
<evidence type="ECO:0000256" key="7">
    <source>
        <dbReference type="ARBA" id="ARBA00022840"/>
    </source>
</evidence>
<dbReference type="FunFam" id="3.40.50.620:FF:000050">
    <property type="entry name" value="Isoleucyl-tRNA synthetase,cytoplasmic"/>
    <property type="match status" value="1"/>
</dbReference>
<protein>
    <recommendedName>
        <fullName evidence="12">Isoleucine--tRNA ligase, cytoplasmic</fullName>
        <ecNumber evidence="3">6.1.1.5</ecNumber>
    </recommendedName>
    <alternativeName>
        <fullName evidence="10">Isoleucyl-tRNA synthetase</fullName>
    </alternativeName>
</protein>
<organism evidence="16 17">
    <name type="scientific">Panagrellus redivivus</name>
    <name type="common">Microworm</name>
    <dbReference type="NCBI Taxonomy" id="6233"/>
    <lineage>
        <taxon>Eukaryota</taxon>
        <taxon>Metazoa</taxon>
        <taxon>Ecdysozoa</taxon>
        <taxon>Nematoda</taxon>
        <taxon>Chromadorea</taxon>
        <taxon>Rhabditida</taxon>
        <taxon>Tylenchina</taxon>
        <taxon>Panagrolaimomorpha</taxon>
        <taxon>Panagrolaimoidea</taxon>
        <taxon>Panagrolaimidae</taxon>
        <taxon>Panagrellus</taxon>
    </lineage>
</organism>
<dbReference type="InterPro" id="IPR013155">
    <property type="entry name" value="M/V/L/I-tRNA-synth_anticd-bd"/>
</dbReference>
<dbReference type="InterPro" id="IPR014729">
    <property type="entry name" value="Rossmann-like_a/b/a_fold"/>
</dbReference>
<keyword evidence="6 13" id="KW-0547">Nucleotide-binding</keyword>
<dbReference type="Proteomes" id="UP000492821">
    <property type="component" value="Unassembled WGS sequence"/>
</dbReference>
<evidence type="ECO:0000256" key="6">
    <source>
        <dbReference type="ARBA" id="ARBA00022741"/>
    </source>
</evidence>
<comment type="catalytic activity">
    <reaction evidence="11">
        <text>tRNA(Ile) + L-isoleucine + ATP = L-isoleucyl-tRNA(Ile) + AMP + diphosphate</text>
        <dbReference type="Rhea" id="RHEA:11060"/>
        <dbReference type="Rhea" id="RHEA-COMP:9666"/>
        <dbReference type="Rhea" id="RHEA-COMP:9695"/>
        <dbReference type="ChEBI" id="CHEBI:30616"/>
        <dbReference type="ChEBI" id="CHEBI:33019"/>
        <dbReference type="ChEBI" id="CHEBI:58045"/>
        <dbReference type="ChEBI" id="CHEBI:78442"/>
        <dbReference type="ChEBI" id="CHEBI:78528"/>
        <dbReference type="ChEBI" id="CHEBI:456215"/>
        <dbReference type="EC" id="6.1.1.5"/>
    </reaction>
</comment>
<dbReference type="Gene3D" id="3.40.50.620">
    <property type="entry name" value="HUPs"/>
    <property type="match status" value="2"/>
</dbReference>
<dbReference type="InterPro" id="IPR001412">
    <property type="entry name" value="aa-tRNA-synth_I_CS"/>
</dbReference>
<dbReference type="FunFam" id="1.10.730.10:FF:000004">
    <property type="entry name" value="Isoleucyl-tRNA synthetase, cytoplasmic"/>
    <property type="match status" value="1"/>
</dbReference>
<dbReference type="InterPro" id="IPR009008">
    <property type="entry name" value="Val/Leu/Ile-tRNA-synth_edit"/>
</dbReference>
<dbReference type="SUPFAM" id="SSF50677">
    <property type="entry name" value="ValRS/IleRS/LeuRS editing domain"/>
    <property type="match status" value="1"/>
</dbReference>
<dbReference type="Pfam" id="PF19302">
    <property type="entry name" value="DUF5915"/>
    <property type="match status" value="1"/>
</dbReference>